<evidence type="ECO:0000313" key="1">
    <source>
        <dbReference type="EMBL" id="PBK82666.1"/>
    </source>
</evidence>
<dbReference type="InParanoid" id="A0A2H3D5B9"/>
<accession>A0A2H3D5B9</accession>
<keyword evidence="2" id="KW-1185">Reference proteome</keyword>
<dbReference type="AlphaFoldDB" id="A0A2H3D5B9"/>
<sequence>MFPLAFTASSNRYHAFTTIPIRSNAPIRLRSSTWFEVLRDSLSSNMLTTLRCSIVCVMDWIIDISISSLPSAPTYQRITLGKRSHDSISESVFRYVQRRTSFNCDIGQHSSTTFNLFQLQTTSPTESPSVPEPLVLPSIFILRSPAASSFCPRSTTGYSEAVQEASEAVQVHVIQERSTVRSNDGAHWCARGGILQRKACISMEVKLELADKAVHHHKVTLVLFAKPTFCLN</sequence>
<gene>
    <name evidence="1" type="ORF">ARMGADRAFT_1170873</name>
</gene>
<dbReference type="EMBL" id="KZ293714">
    <property type="protein sequence ID" value="PBK82666.1"/>
    <property type="molecule type" value="Genomic_DNA"/>
</dbReference>
<reference evidence="2" key="1">
    <citation type="journal article" date="2017" name="Nat. Ecol. Evol.">
        <title>Genome expansion and lineage-specific genetic innovations in the forest pathogenic fungi Armillaria.</title>
        <authorList>
            <person name="Sipos G."/>
            <person name="Prasanna A.N."/>
            <person name="Walter M.C."/>
            <person name="O'Connor E."/>
            <person name="Balint B."/>
            <person name="Krizsan K."/>
            <person name="Kiss B."/>
            <person name="Hess J."/>
            <person name="Varga T."/>
            <person name="Slot J."/>
            <person name="Riley R."/>
            <person name="Boka B."/>
            <person name="Rigling D."/>
            <person name="Barry K."/>
            <person name="Lee J."/>
            <person name="Mihaltcheva S."/>
            <person name="LaButti K."/>
            <person name="Lipzen A."/>
            <person name="Waldron R."/>
            <person name="Moloney N.M."/>
            <person name="Sperisen C."/>
            <person name="Kredics L."/>
            <person name="Vagvoelgyi C."/>
            <person name="Patrignani A."/>
            <person name="Fitzpatrick D."/>
            <person name="Nagy I."/>
            <person name="Doyle S."/>
            <person name="Anderson J.B."/>
            <person name="Grigoriev I.V."/>
            <person name="Gueldener U."/>
            <person name="Muensterkoetter M."/>
            <person name="Nagy L.G."/>
        </authorList>
    </citation>
    <scope>NUCLEOTIDE SEQUENCE [LARGE SCALE GENOMIC DNA]</scope>
    <source>
        <strain evidence="2">Ar21-2</strain>
    </source>
</reference>
<proteinExistence type="predicted"/>
<protein>
    <submittedName>
        <fullName evidence="1">Uncharacterized protein</fullName>
    </submittedName>
</protein>
<organism evidence="1 2">
    <name type="scientific">Armillaria gallica</name>
    <name type="common">Bulbous honey fungus</name>
    <name type="synonym">Armillaria bulbosa</name>
    <dbReference type="NCBI Taxonomy" id="47427"/>
    <lineage>
        <taxon>Eukaryota</taxon>
        <taxon>Fungi</taxon>
        <taxon>Dikarya</taxon>
        <taxon>Basidiomycota</taxon>
        <taxon>Agaricomycotina</taxon>
        <taxon>Agaricomycetes</taxon>
        <taxon>Agaricomycetidae</taxon>
        <taxon>Agaricales</taxon>
        <taxon>Marasmiineae</taxon>
        <taxon>Physalacriaceae</taxon>
        <taxon>Armillaria</taxon>
    </lineage>
</organism>
<evidence type="ECO:0000313" key="2">
    <source>
        <dbReference type="Proteomes" id="UP000217790"/>
    </source>
</evidence>
<name>A0A2H3D5B9_ARMGA</name>
<feature type="non-terminal residue" evidence="1">
    <location>
        <position position="232"/>
    </location>
</feature>
<dbReference type="Proteomes" id="UP000217790">
    <property type="component" value="Unassembled WGS sequence"/>
</dbReference>